<feature type="transmembrane region" description="Helical" evidence="8">
    <location>
        <begin position="134"/>
        <end position="155"/>
    </location>
</feature>
<evidence type="ECO:0000256" key="2">
    <source>
        <dbReference type="ARBA" id="ARBA00022448"/>
    </source>
</evidence>
<dbReference type="SUPFAM" id="SSF103473">
    <property type="entry name" value="MFS general substrate transporter"/>
    <property type="match status" value="1"/>
</dbReference>
<feature type="domain" description="Major facilitator superfamily (MFS) profile" evidence="9">
    <location>
        <begin position="39"/>
        <end position="485"/>
    </location>
</feature>
<dbReference type="Proteomes" id="UP000196138">
    <property type="component" value="Chromosome"/>
</dbReference>
<dbReference type="CDD" id="cd17321">
    <property type="entry name" value="MFS_MMR_MDR_like"/>
    <property type="match status" value="1"/>
</dbReference>
<feature type="transmembrane region" description="Helical" evidence="8">
    <location>
        <begin position="363"/>
        <end position="385"/>
    </location>
</feature>
<feature type="transmembrane region" description="Helical" evidence="8">
    <location>
        <begin position="230"/>
        <end position="248"/>
    </location>
</feature>
<accession>A0A1Y0EJ42</accession>
<name>A0A1Y0EJ42_9BURK</name>
<dbReference type="InterPro" id="IPR011701">
    <property type="entry name" value="MFS"/>
</dbReference>
<feature type="transmembrane region" description="Helical" evidence="8">
    <location>
        <begin position="191"/>
        <end position="209"/>
    </location>
</feature>
<feature type="transmembrane region" description="Helical" evidence="8">
    <location>
        <begin position="260"/>
        <end position="277"/>
    </location>
</feature>
<dbReference type="Pfam" id="PF07690">
    <property type="entry name" value="MFS_1"/>
    <property type="match status" value="1"/>
</dbReference>
<evidence type="ECO:0000256" key="3">
    <source>
        <dbReference type="ARBA" id="ARBA00022475"/>
    </source>
</evidence>
<evidence type="ECO:0000256" key="8">
    <source>
        <dbReference type="SAM" id="Phobius"/>
    </source>
</evidence>
<reference evidence="10 11" key="1">
    <citation type="submission" date="2017-05" db="EMBL/GenBank/DDBJ databases">
        <authorList>
            <person name="Song R."/>
            <person name="Chenine A.L."/>
            <person name="Ruprecht R.M."/>
        </authorList>
    </citation>
    <scope>NUCLEOTIDE SEQUENCE [LARGE SCALE GENOMIC DNA]</scope>
    <source>
        <strain evidence="10 11">DSM 26136</strain>
    </source>
</reference>
<dbReference type="KEGG" id="cser:CCO03_02195"/>
<feature type="transmembrane region" description="Helical" evidence="8">
    <location>
        <begin position="297"/>
        <end position="322"/>
    </location>
</feature>
<dbReference type="Gene3D" id="1.20.1720.10">
    <property type="entry name" value="Multidrug resistance protein D"/>
    <property type="match status" value="1"/>
</dbReference>
<feature type="transmembrane region" description="Helical" evidence="8">
    <location>
        <begin position="461"/>
        <end position="481"/>
    </location>
</feature>
<dbReference type="PANTHER" id="PTHR42718:SF46">
    <property type="entry name" value="BLR6921 PROTEIN"/>
    <property type="match status" value="1"/>
</dbReference>
<feature type="transmembrane region" description="Helical" evidence="8">
    <location>
        <begin position="105"/>
        <end position="122"/>
    </location>
</feature>
<keyword evidence="3" id="KW-1003">Cell membrane</keyword>
<gene>
    <name evidence="10" type="ORF">CCO03_02195</name>
</gene>
<dbReference type="EMBL" id="CP021455">
    <property type="protein sequence ID" value="ARU03655.1"/>
    <property type="molecule type" value="Genomic_DNA"/>
</dbReference>
<keyword evidence="2" id="KW-0813">Transport</keyword>
<dbReference type="PROSITE" id="PS50850">
    <property type="entry name" value="MFS"/>
    <property type="match status" value="1"/>
</dbReference>
<sequence length="488" mass="50822">MADAPLPASVNPAASRAPDPVAGAEPASAAEQSRRRTLAMLVVLLGLGVVVVDSTLLNLALPSIARQMNATAAHSIWAVNAYQLATLVCLLPFANLGDRLGYRQVYLGGTVVFVAGAVLAAFSQNLAMLVFARALQGVGGGAMMSVNTALIRLIYPPDRIGRGIALNSMVVAMSSVAGPTIAALVLGVASWRWLFFISIPLAVTVLVLGRRVLPLNPHRRPAEAMHKRDVVFNVLMFVLLFVGADLLAMRGTSGEADWRTLGLAMMAAAVVVGVFYMRRQARLSTPLFPVDLMRMPIFALSMGASVSAFAAMSLATVSMPFLLQDGFGKTPFQAGILLTAWPAAIVVMAPLAGRLIGRVHSGLLGGIGMTLMALGMLALALLPAHPGDWDIAWRLALAGAGFGLFQSPNNHTIVTSPPPHRAGAASGMLGTARLTGMTLGAVVVAQIFATWPPAQGVGPHIALWVGLCASIVAGLCSVARVRTAVQTA</sequence>
<keyword evidence="11" id="KW-1185">Reference proteome</keyword>
<feature type="transmembrane region" description="Helical" evidence="8">
    <location>
        <begin position="334"/>
        <end position="356"/>
    </location>
</feature>
<evidence type="ECO:0000259" key="9">
    <source>
        <dbReference type="PROSITE" id="PS50850"/>
    </source>
</evidence>
<keyword evidence="5 8" id="KW-1133">Transmembrane helix</keyword>
<feature type="transmembrane region" description="Helical" evidence="8">
    <location>
        <begin position="164"/>
        <end position="185"/>
    </location>
</feature>
<evidence type="ECO:0000256" key="4">
    <source>
        <dbReference type="ARBA" id="ARBA00022692"/>
    </source>
</evidence>
<dbReference type="OrthoDB" id="9807274at2"/>
<dbReference type="InterPro" id="IPR020846">
    <property type="entry name" value="MFS_dom"/>
</dbReference>
<dbReference type="AlphaFoldDB" id="A0A1Y0EJ42"/>
<evidence type="ECO:0000313" key="11">
    <source>
        <dbReference type="Proteomes" id="UP000196138"/>
    </source>
</evidence>
<comment type="subcellular location">
    <subcellularLocation>
        <location evidence="1">Cell membrane</location>
        <topology evidence="1">Multi-pass membrane protein</topology>
    </subcellularLocation>
</comment>
<protein>
    <submittedName>
        <fullName evidence="10">MFS transporter</fullName>
    </submittedName>
</protein>
<feature type="region of interest" description="Disordered" evidence="7">
    <location>
        <begin position="1"/>
        <end position="28"/>
    </location>
</feature>
<evidence type="ECO:0000256" key="1">
    <source>
        <dbReference type="ARBA" id="ARBA00004651"/>
    </source>
</evidence>
<evidence type="ECO:0000256" key="7">
    <source>
        <dbReference type="SAM" id="MobiDB-lite"/>
    </source>
</evidence>
<evidence type="ECO:0000256" key="6">
    <source>
        <dbReference type="ARBA" id="ARBA00023136"/>
    </source>
</evidence>
<dbReference type="RefSeq" id="WP_087276676.1">
    <property type="nucleotide sequence ID" value="NZ_CP021455.1"/>
</dbReference>
<dbReference type="InterPro" id="IPR036259">
    <property type="entry name" value="MFS_trans_sf"/>
</dbReference>
<dbReference type="PANTHER" id="PTHR42718">
    <property type="entry name" value="MAJOR FACILITATOR SUPERFAMILY MULTIDRUG TRANSPORTER MFSC"/>
    <property type="match status" value="1"/>
</dbReference>
<feature type="transmembrane region" description="Helical" evidence="8">
    <location>
        <begin position="72"/>
        <end position="93"/>
    </location>
</feature>
<dbReference type="GO" id="GO:0005886">
    <property type="term" value="C:plasma membrane"/>
    <property type="evidence" value="ECO:0007669"/>
    <property type="project" value="UniProtKB-SubCell"/>
</dbReference>
<evidence type="ECO:0000313" key="10">
    <source>
        <dbReference type="EMBL" id="ARU03655.1"/>
    </source>
</evidence>
<dbReference type="GO" id="GO:0022857">
    <property type="term" value="F:transmembrane transporter activity"/>
    <property type="evidence" value="ECO:0007669"/>
    <property type="project" value="InterPro"/>
</dbReference>
<dbReference type="Gene3D" id="1.20.1250.20">
    <property type="entry name" value="MFS general substrate transporter like domains"/>
    <property type="match status" value="1"/>
</dbReference>
<proteinExistence type="predicted"/>
<keyword evidence="6 8" id="KW-0472">Membrane</keyword>
<organism evidence="10 11">
    <name type="scientific">Comamonas serinivorans</name>
    <dbReference type="NCBI Taxonomy" id="1082851"/>
    <lineage>
        <taxon>Bacteria</taxon>
        <taxon>Pseudomonadati</taxon>
        <taxon>Pseudomonadota</taxon>
        <taxon>Betaproteobacteria</taxon>
        <taxon>Burkholderiales</taxon>
        <taxon>Comamonadaceae</taxon>
        <taxon>Comamonas</taxon>
    </lineage>
</organism>
<keyword evidence="4 8" id="KW-0812">Transmembrane</keyword>
<feature type="transmembrane region" description="Helical" evidence="8">
    <location>
        <begin position="38"/>
        <end position="60"/>
    </location>
</feature>
<evidence type="ECO:0000256" key="5">
    <source>
        <dbReference type="ARBA" id="ARBA00022989"/>
    </source>
</evidence>